<dbReference type="AlphaFoldDB" id="A0A9P6NWX7"/>
<keyword evidence="3" id="KW-1185">Reference proteome</keyword>
<reference evidence="2" key="1">
    <citation type="submission" date="2013-11" db="EMBL/GenBank/DDBJ databases">
        <title>Genome sequence of the fusiform rust pathogen reveals effectors for host alternation and coevolution with pine.</title>
        <authorList>
            <consortium name="DOE Joint Genome Institute"/>
            <person name="Smith K."/>
            <person name="Pendleton A."/>
            <person name="Kubisiak T."/>
            <person name="Anderson C."/>
            <person name="Salamov A."/>
            <person name="Aerts A."/>
            <person name="Riley R."/>
            <person name="Clum A."/>
            <person name="Lindquist E."/>
            <person name="Ence D."/>
            <person name="Campbell M."/>
            <person name="Kronenberg Z."/>
            <person name="Feau N."/>
            <person name="Dhillon B."/>
            <person name="Hamelin R."/>
            <person name="Burleigh J."/>
            <person name="Smith J."/>
            <person name="Yandell M."/>
            <person name="Nelson C."/>
            <person name="Grigoriev I."/>
            <person name="Davis J."/>
        </authorList>
    </citation>
    <scope>NUCLEOTIDE SEQUENCE</scope>
    <source>
        <strain evidence="2">G11</strain>
    </source>
</reference>
<evidence type="ECO:0000313" key="2">
    <source>
        <dbReference type="EMBL" id="KAG0150935.1"/>
    </source>
</evidence>
<dbReference type="Proteomes" id="UP000886653">
    <property type="component" value="Unassembled WGS sequence"/>
</dbReference>
<dbReference type="GO" id="GO:0048270">
    <property type="term" value="F:methionine adenosyltransferase regulator activity"/>
    <property type="evidence" value="ECO:0007669"/>
    <property type="project" value="TreeGrafter"/>
</dbReference>
<sequence length="307" mass="33761">MGVEAMNIIVTGGSGLLGRAVVAHLKEQGHTVKGLAFTRTGGGLEKLDLRDPAAVKQLVQDFKPDLVVHCAAERRPDVAEKDPEGVKKLNVEVSQRLADLSRQHQFRLIYISTDYVFDGQAPEDGYEIDAEPNPTNIYGETKLAGETAVLRAGEKGNVLSLRVPVLYGKSERNDESAINILIDGVKKSGRGEKVLMDDWATRYPTLVDDVAKVIGQLATWKNPYPPILHFSSKKEYTKFSIAMIFANLLGISGDNIVRVSEGPKPGDTIRPRDCHLSTRALESLGIDISTVGFEDWWKTELKTCPNH</sequence>
<gene>
    <name evidence="2" type="ORF">CROQUDRAFT_651787</name>
</gene>
<dbReference type="PANTHER" id="PTHR10491">
    <property type="entry name" value="DTDP-4-DEHYDRORHAMNOSE REDUCTASE"/>
    <property type="match status" value="1"/>
</dbReference>
<accession>A0A9P6NWX7</accession>
<dbReference type="Gene3D" id="3.40.50.720">
    <property type="entry name" value="NAD(P)-binding Rossmann-like Domain"/>
    <property type="match status" value="1"/>
</dbReference>
<comment type="caution">
    <text evidence="2">The sequence shown here is derived from an EMBL/GenBank/DDBJ whole genome shotgun (WGS) entry which is preliminary data.</text>
</comment>
<evidence type="ECO:0000259" key="1">
    <source>
        <dbReference type="Pfam" id="PF04321"/>
    </source>
</evidence>
<dbReference type="OrthoDB" id="6235964at2759"/>
<dbReference type="EMBL" id="MU167216">
    <property type="protein sequence ID" value="KAG0150935.1"/>
    <property type="molecule type" value="Genomic_DNA"/>
</dbReference>
<dbReference type="GO" id="GO:0006556">
    <property type="term" value="P:S-adenosylmethionine biosynthetic process"/>
    <property type="evidence" value="ECO:0007669"/>
    <property type="project" value="TreeGrafter"/>
</dbReference>
<dbReference type="CDD" id="cd05254">
    <property type="entry name" value="dTDP_HR_like_SDR_e"/>
    <property type="match status" value="1"/>
</dbReference>
<dbReference type="InterPro" id="IPR029903">
    <property type="entry name" value="RmlD-like-bd"/>
</dbReference>
<dbReference type="PANTHER" id="PTHR10491:SF4">
    <property type="entry name" value="METHIONINE ADENOSYLTRANSFERASE 2 SUBUNIT BETA"/>
    <property type="match status" value="1"/>
</dbReference>
<name>A0A9P6NWX7_9BASI</name>
<organism evidence="2 3">
    <name type="scientific">Cronartium quercuum f. sp. fusiforme G11</name>
    <dbReference type="NCBI Taxonomy" id="708437"/>
    <lineage>
        <taxon>Eukaryota</taxon>
        <taxon>Fungi</taxon>
        <taxon>Dikarya</taxon>
        <taxon>Basidiomycota</taxon>
        <taxon>Pucciniomycotina</taxon>
        <taxon>Pucciniomycetes</taxon>
        <taxon>Pucciniales</taxon>
        <taxon>Coleosporiaceae</taxon>
        <taxon>Cronartium</taxon>
    </lineage>
</organism>
<protein>
    <recommendedName>
        <fullName evidence="1">RmlD-like substrate binding domain-containing protein</fullName>
    </recommendedName>
</protein>
<dbReference type="FunFam" id="3.40.50.720:FF:000357">
    <property type="entry name" value="Methionine adenosyltransferase 2 subunit beta"/>
    <property type="match status" value="1"/>
</dbReference>
<dbReference type="Pfam" id="PF04321">
    <property type="entry name" value="RmlD_sub_bind"/>
    <property type="match status" value="1"/>
</dbReference>
<feature type="domain" description="RmlD-like substrate binding" evidence="1">
    <location>
        <begin position="6"/>
        <end position="286"/>
    </location>
</feature>
<evidence type="ECO:0000313" key="3">
    <source>
        <dbReference type="Proteomes" id="UP000886653"/>
    </source>
</evidence>
<dbReference type="InterPro" id="IPR005913">
    <property type="entry name" value="dTDP_dehydrorham_reduct"/>
</dbReference>
<dbReference type="SUPFAM" id="SSF51735">
    <property type="entry name" value="NAD(P)-binding Rossmann-fold domains"/>
    <property type="match status" value="1"/>
</dbReference>
<dbReference type="InterPro" id="IPR036291">
    <property type="entry name" value="NAD(P)-bd_dom_sf"/>
</dbReference>
<proteinExistence type="predicted"/>
<dbReference type="GO" id="GO:0048269">
    <property type="term" value="C:methionine adenosyltransferase complex"/>
    <property type="evidence" value="ECO:0007669"/>
    <property type="project" value="TreeGrafter"/>
</dbReference>